<dbReference type="CDD" id="cd08662">
    <property type="entry name" value="M13"/>
    <property type="match status" value="1"/>
</dbReference>
<keyword evidence="4" id="KW-0479">Metal-binding</keyword>
<evidence type="ECO:0000256" key="6">
    <source>
        <dbReference type="ARBA" id="ARBA00022833"/>
    </source>
</evidence>
<dbReference type="AlphaFoldDB" id="D4XWG9"/>
<keyword evidence="5 10" id="KW-0378">Hydrolase</keyword>
<dbReference type="eggNOG" id="COG3590">
    <property type="taxonomic scope" value="Bacteria"/>
</dbReference>
<evidence type="ECO:0000313" key="10">
    <source>
        <dbReference type="EMBL" id="EFF41363.1"/>
    </source>
</evidence>
<dbReference type="InterPro" id="IPR042089">
    <property type="entry name" value="Peptidase_M13_dom_2"/>
</dbReference>
<feature type="domain" description="Peptidase M13 N-terminal" evidence="9">
    <location>
        <begin position="7"/>
        <end position="385"/>
    </location>
</feature>
<dbReference type="InterPro" id="IPR000718">
    <property type="entry name" value="Peptidase_M13"/>
</dbReference>
<gene>
    <name evidence="10" type="ORF">MALL_0461</name>
</gene>
<evidence type="ECO:0000256" key="3">
    <source>
        <dbReference type="ARBA" id="ARBA00022670"/>
    </source>
</evidence>
<dbReference type="RefSeq" id="WP_005684005.1">
    <property type="nucleotide sequence ID" value="NZ_ADNC01000027.1"/>
</dbReference>
<dbReference type="Pfam" id="PF05649">
    <property type="entry name" value="Peptidase_M13_N"/>
    <property type="match status" value="1"/>
</dbReference>
<accession>D4XWG9</accession>
<dbReference type="EMBL" id="ADNC01000027">
    <property type="protein sequence ID" value="EFF41363.1"/>
    <property type="molecule type" value="Genomic_DNA"/>
</dbReference>
<evidence type="ECO:0000256" key="7">
    <source>
        <dbReference type="ARBA" id="ARBA00023049"/>
    </source>
</evidence>
<name>D4XWG9_9BACT</name>
<evidence type="ECO:0000256" key="5">
    <source>
        <dbReference type="ARBA" id="ARBA00022801"/>
    </source>
</evidence>
<dbReference type="PANTHER" id="PTHR11733">
    <property type="entry name" value="ZINC METALLOPROTEASE FAMILY M13 NEPRILYSIN-RELATED"/>
    <property type="match status" value="1"/>
</dbReference>
<dbReference type="PANTHER" id="PTHR11733:SF167">
    <property type="entry name" value="FI17812P1-RELATED"/>
    <property type="match status" value="1"/>
</dbReference>
<dbReference type="PRINTS" id="PR00786">
    <property type="entry name" value="NEPRILYSIN"/>
</dbReference>
<feature type="domain" description="Peptidase M13 C-terminal" evidence="8">
    <location>
        <begin position="442"/>
        <end position="629"/>
    </location>
</feature>
<comment type="cofactor">
    <cofactor evidence="1">
        <name>Zn(2+)</name>
        <dbReference type="ChEBI" id="CHEBI:29105"/>
    </cofactor>
</comment>
<dbReference type="Gene3D" id="3.40.390.10">
    <property type="entry name" value="Collagenase (Catalytic Domain)"/>
    <property type="match status" value="1"/>
</dbReference>
<dbReference type="OrthoDB" id="9775677at2"/>
<dbReference type="Gene3D" id="1.10.1380.10">
    <property type="entry name" value="Neutral endopeptidase , domain2"/>
    <property type="match status" value="1"/>
</dbReference>
<dbReference type="InterPro" id="IPR008753">
    <property type="entry name" value="Peptidase_M13_N"/>
</dbReference>
<dbReference type="SUPFAM" id="SSF55486">
    <property type="entry name" value="Metalloproteases ('zincins'), catalytic domain"/>
    <property type="match status" value="1"/>
</dbReference>
<proteinExistence type="inferred from homology"/>
<dbReference type="EC" id="3.4.24.-" evidence="10"/>
<keyword evidence="6" id="KW-0862">Zinc</keyword>
<sequence length="635" mass="74138">MDKNALKQDFYNEVNKKWLKESKILSDRSSTGSFSEIDIALEDKLRNLLDSWAKKPELVPNDKYIIEMMKFYKMATSFDKINSLGFEPLKQYLNKIEELKSFDELLKNYKYFVSKFEANPFEFSVYADFKNPDIQVLYLDSPRFFLPEKSYYADEKKKEKLIKSLTETVTKLLTKYGKSKNEIEHIIKCALIFDESLVSWAKSAEEDAQIVGYYNPFSPDELKKVVVNYDLIKLAEKLLNQSVDKIILSNKRFPENIDKVFNKNTFENFKWFMFVKNLLKNSYYLSEEIRVITDEFKRAITGIEKSKNKEKHAYELATSLFDIPFGTYYGKEFFGQKAKQNVEKMIQNMIGIYKTRLENNNWLSKKTIEKALLKLSNLEVMVGYPEVMQSYFDSYVVDEYENGGSLVSNIFKFVESRWLDNMSQYLKPENKKYWGMSPAVVNAYFHPTKNHIVFPAGILQSPFYSYEVNSSLNYGGIGAVIAHEISHGFDNNGSQFDEKGRLFNWWTEEDLKQFQSKAQGMINLFEGRETEFGKCNGTLTLSENIADAGGFSCALAAAKLEKDFDIEKFFTSWAIIWKTKYREETAKMLLVSDVHAPTKLRANVQLMNSKEFQKYYGVDKNDKMYLDEKDIVEIW</sequence>
<organism evidence="10 11">
    <name type="scientific">Mycoplasmopsis alligatoris A21JP2</name>
    <dbReference type="NCBI Taxonomy" id="747682"/>
    <lineage>
        <taxon>Bacteria</taxon>
        <taxon>Bacillati</taxon>
        <taxon>Mycoplasmatota</taxon>
        <taxon>Mycoplasmoidales</taxon>
        <taxon>Metamycoplasmataceae</taxon>
        <taxon>Mycoplasmopsis</taxon>
    </lineage>
</organism>
<comment type="similarity">
    <text evidence="2">Belongs to the peptidase M13 family.</text>
</comment>
<evidence type="ECO:0000259" key="8">
    <source>
        <dbReference type="Pfam" id="PF01431"/>
    </source>
</evidence>
<protein>
    <submittedName>
        <fullName evidence="10">Peptidase family M13</fullName>
        <ecNumber evidence="10">3.4.24.-</ecNumber>
    </submittedName>
</protein>
<keyword evidence="11" id="KW-1185">Reference proteome</keyword>
<dbReference type="GO" id="GO:0046872">
    <property type="term" value="F:metal ion binding"/>
    <property type="evidence" value="ECO:0007669"/>
    <property type="project" value="UniProtKB-KW"/>
</dbReference>
<evidence type="ECO:0000313" key="11">
    <source>
        <dbReference type="Proteomes" id="UP000004757"/>
    </source>
</evidence>
<dbReference type="InterPro" id="IPR018497">
    <property type="entry name" value="Peptidase_M13_C"/>
</dbReference>
<evidence type="ECO:0000256" key="4">
    <source>
        <dbReference type="ARBA" id="ARBA00022723"/>
    </source>
</evidence>
<dbReference type="GO" id="GO:0005886">
    <property type="term" value="C:plasma membrane"/>
    <property type="evidence" value="ECO:0007669"/>
    <property type="project" value="TreeGrafter"/>
</dbReference>
<dbReference type="GO" id="GO:0016485">
    <property type="term" value="P:protein processing"/>
    <property type="evidence" value="ECO:0007669"/>
    <property type="project" value="TreeGrafter"/>
</dbReference>
<dbReference type="PROSITE" id="PS51885">
    <property type="entry name" value="NEPRILYSIN"/>
    <property type="match status" value="1"/>
</dbReference>
<dbReference type="Proteomes" id="UP000004757">
    <property type="component" value="Unassembled WGS sequence"/>
</dbReference>
<dbReference type="STRING" id="747682.MALL_0461"/>
<evidence type="ECO:0000256" key="1">
    <source>
        <dbReference type="ARBA" id="ARBA00001947"/>
    </source>
</evidence>
<evidence type="ECO:0000259" key="9">
    <source>
        <dbReference type="Pfam" id="PF05649"/>
    </source>
</evidence>
<dbReference type="Pfam" id="PF01431">
    <property type="entry name" value="Peptidase_M13"/>
    <property type="match status" value="1"/>
</dbReference>
<dbReference type="InterPro" id="IPR024079">
    <property type="entry name" value="MetalloPept_cat_dom_sf"/>
</dbReference>
<reference evidence="10 11" key="1">
    <citation type="submission" date="2010-03" db="EMBL/GenBank/DDBJ databases">
        <authorList>
            <person name="Glass J.I."/>
            <person name="Benders G.A."/>
            <person name="Durkin A.S."/>
            <person name="Farmerie W.G."/>
            <person name="Hlavinka K."/>
            <person name="Hostetler J."/>
            <person name="Jackson J."/>
            <person name="May M.A."/>
            <person name="Miller R.H."/>
            <person name="Paralanov V."/>
            <person name="Radune D."/>
            <person name="Szczypinski B."/>
            <person name="Brown D.R."/>
        </authorList>
    </citation>
    <scope>NUCLEOTIDE SEQUENCE [LARGE SCALE GENOMIC DNA]</scope>
    <source>
        <strain evidence="10 11">A21JP2</strain>
    </source>
</reference>
<keyword evidence="7" id="KW-0482">Metalloprotease</keyword>
<dbReference type="GO" id="GO:0004222">
    <property type="term" value="F:metalloendopeptidase activity"/>
    <property type="evidence" value="ECO:0007669"/>
    <property type="project" value="InterPro"/>
</dbReference>
<evidence type="ECO:0000256" key="2">
    <source>
        <dbReference type="ARBA" id="ARBA00007357"/>
    </source>
</evidence>
<comment type="caution">
    <text evidence="10">The sequence shown here is derived from an EMBL/GenBank/DDBJ whole genome shotgun (WGS) entry which is preliminary data.</text>
</comment>
<keyword evidence="3" id="KW-0645">Protease</keyword>